<name>A0A3A9AJF3_9FIRM</name>
<dbReference type="CDD" id="cd00229">
    <property type="entry name" value="SGNH_hydrolase"/>
    <property type="match status" value="1"/>
</dbReference>
<organism evidence="2 3">
    <name type="scientific">Parablautia intestinalis</name>
    <dbReference type="NCBI Taxonomy" id="2320100"/>
    <lineage>
        <taxon>Bacteria</taxon>
        <taxon>Bacillati</taxon>
        <taxon>Bacillota</taxon>
        <taxon>Clostridia</taxon>
        <taxon>Lachnospirales</taxon>
        <taxon>Lachnospiraceae</taxon>
        <taxon>Parablautia</taxon>
    </lineage>
</organism>
<evidence type="ECO:0000313" key="3">
    <source>
        <dbReference type="Proteomes" id="UP000280696"/>
    </source>
</evidence>
<dbReference type="OrthoDB" id="2394030at2"/>
<dbReference type="Proteomes" id="UP000280696">
    <property type="component" value="Unassembled WGS sequence"/>
</dbReference>
<protein>
    <submittedName>
        <fullName evidence="2">SGNH/GDSL hydrolase family protein</fullName>
    </submittedName>
</protein>
<accession>A0A3A9AJF3</accession>
<dbReference type="GO" id="GO:0016787">
    <property type="term" value="F:hydrolase activity"/>
    <property type="evidence" value="ECO:0007669"/>
    <property type="project" value="UniProtKB-KW"/>
</dbReference>
<proteinExistence type="predicted"/>
<comment type="caution">
    <text evidence="2">The sequence shown here is derived from an EMBL/GenBank/DDBJ whole genome shotgun (WGS) entry which is preliminary data.</text>
</comment>
<keyword evidence="1" id="KW-0812">Transmembrane</keyword>
<gene>
    <name evidence="2" type="ORF">D7V94_20885</name>
</gene>
<dbReference type="Gene3D" id="3.40.50.1110">
    <property type="entry name" value="SGNH hydrolase"/>
    <property type="match status" value="1"/>
</dbReference>
<reference evidence="2 3" key="1">
    <citation type="submission" date="2018-09" db="EMBL/GenBank/DDBJ databases">
        <title>Murine metabolic-syndrome-specific gut microbial biobank.</title>
        <authorList>
            <person name="Liu C."/>
        </authorList>
    </citation>
    <scope>NUCLEOTIDE SEQUENCE [LARGE SCALE GENOMIC DNA]</scope>
    <source>
        <strain evidence="2 3">0.1xD8-82</strain>
    </source>
</reference>
<dbReference type="EMBL" id="RAYQ01000039">
    <property type="protein sequence ID" value="RKI87531.1"/>
    <property type="molecule type" value="Genomic_DNA"/>
</dbReference>
<keyword evidence="1" id="KW-1133">Transmembrane helix</keyword>
<dbReference type="InterPro" id="IPR036514">
    <property type="entry name" value="SGNH_hydro_sf"/>
</dbReference>
<keyword evidence="1" id="KW-0472">Membrane</keyword>
<dbReference type="SUPFAM" id="SSF52266">
    <property type="entry name" value="SGNH hydrolase"/>
    <property type="match status" value="1"/>
</dbReference>
<dbReference type="AlphaFoldDB" id="A0A3A9AJF3"/>
<sequence length="274" mass="30940">MSKKQKKGIVLKVAVIVILIFLFTSIISGQIYMKKDEKKKKEEPGNAESYNLENIKAKSDSPLKGKNILFLGSSVTVGASSFGISFADYIGKIDGVNVTKEAVSSTTLVDEWSMMAFLSTGNGNSYISRLNNVDVNQKFDMVVCQLSTNDATQKKELGIISDSEKLEDFDTKTITGAMEYIICYSKEKWGCPVVFYTGSYYESDAYAAMVDRLVELQDKWEIGVVNLYNDKEFNNIDEETYNFYMHDKIHPTKAGYLEWWTPAIEEVLYEYIGS</sequence>
<keyword evidence="2" id="KW-0378">Hydrolase</keyword>
<evidence type="ECO:0000313" key="2">
    <source>
        <dbReference type="EMBL" id="RKI87531.1"/>
    </source>
</evidence>
<evidence type="ECO:0000256" key="1">
    <source>
        <dbReference type="SAM" id="Phobius"/>
    </source>
</evidence>
<feature type="transmembrane region" description="Helical" evidence="1">
    <location>
        <begin position="9"/>
        <end position="33"/>
    </location>
</feature>
<keyword evidence="3" id="KW-1185">Reference proteome</keyword>
<dbReference type="RefSeq" id="WP_120472227.1">
    <property type="nucleotide sequence ID" value="NZ_RAYQ01000039.1"/>
</dbReference>